<protein>
    <submittedName>
        <fullName evidence="2">Uncharacterized protein</fullName>
    </submittedName>
</protein>
<feature type="region of interest" description="Disordered" evidence="1">
    <location>
        <begin position="1"/>
        <end position="33"/>
    </location>
</feature>
<evidence type="ECO:0000313" key="2">
    <source>
        <dbReference type="EMBL" id="CAL1533997.1"/>
    </source>
</evidence>
<name>A0AAV2HJS4_LYMST</name>
<accession>A0AAV2HJS4</accession>
<evidence type="ECO:0000256" key="1">
    <source>
        <dbReference type="SAM" id="MobiDB-lite"/>
    </source>
</evidence>
<reference evidence="2 3" key="1">
    <citation type="submission" date="2024-04" db="EMBL/GenBank/DDBJ databases">
        <authorList>
            <consortium name="Genoscope - CEA"/>
            <person name="William W."/>
        </authorList>
    </citation>
    <scope>NUCLEOTIDE SEQUENCE [LARGE SCALE GENOMIC DNA]</scope>
</reference>
<dbReference type="Proteomes" id="UP001497497">
    <property type="component" value="Unassembled WGS sequence"/>
</dbReference>
<proteinExistence type="predicted"/>
<feature type="compositionally biased region" description="Basic and acidic residues" evidence="1">
    <location>
        <begin position="9"/>
        <end position="27"/>
    </location>
</feature>
<comment type="caution">
    <text evidence="2">The sequence shown here is derived from an EMBL/GenBank/DDBJ whole genome shotgun (WGS) entry which is preliminary data.</text>
</comment>
<keyword evidence="3" id="KW-1185">Reference proteome</keyword>
<dbReference type="AlphaFoldDB" id="A0AAV2HJS4"/>
<gene>
    <name evidence="2" type="ORF">GSLYS_00007957001</name>
</gene>
<organism evidence="2 3">
    <name type="scientific">Lymnaea stagnalis</name>
    <name type="common">Great pond snail</name>
    <name type="synonym">Helix stagnalis</name>
    <dbReference type="NCBI Taxonomy" id="6523"/>
    <lineage>
        <taxon>Eukaryota</taxon>
        <taxon>Metazoa</taxon>
        <taxon>Spiralia</taxon>
        <taxon>Lophotrochozoa</taxon>
        <taxon>Mollusca</taxon>
        <taxon>Gastropoda</taxon>
        <taxon>Heterobranchia</taxon>
        <taxon>Euthyneura</taxon>
        <taxon>Panpulmonata</taxon>
        <taxon>Hygrophila</taxon>
        <taxon>Lymnaeoidea</taxon>
        <taxon>Lymnaeidae</taxon>
        <taxon>Lymnaea</taxon>
    </lineage>
</organism>
<feature type="non-terminal residue" evidence="2">
    <location>
        <position position="106"/>
    </location>
</feature>
<evidence type="ECO:0000313" key="3">
    <source>
        <dbReference type="Proteomes" id="UP001497497"/>
    </source>
</evidence>
<sequence>MNICGNRASDTHQDISHKDISHQDISHQDTSNVDGVDFVQSENVNTKRSSPLKCCASQNQQELKLFKCDTVYTQDHFVTSSRSTVFSRPHEFDAKREAATLKVNPR</sequence>
<dbReference type="EMBL" id="CAXITT010000158">
    <property type="protein sequence ID" value="CAL1533997.1"/>
    <property type="molecule type" value="Genomic_DNA"/>
</dbReference>